<dbReference type="EMBL" id="VDLU01000004">
    <property type="protein sequence ID" value="TNJ26732.1"/>
    <property type="molecule type" value="Genomic_DNA"/>
</dbReference>
<organism evidence="1 2">
    <name type="scientific">Giardia muris</name>
    <dbReference type="NCBI Taxonomy" id="5742"/>
    <lineage>
        <taxon>Eukaryota</taxon>
        <taxon>Metamonada</taxon>
        <taxon>Diplomonadida</taxon>
        <taxon>Hexamitidae</taxon>
        <taxon>Giardiinae</taxon>
        <taxon>Giardia</taxon>
    </lineage>
</organism>
<sequence length="152" mass="17652">MFESRGVQLPPLLTIVEADTDEVRDKTKIYARPVPMYRVEQTLQQQGYQHKSDFCDQVLMRAAAYRAYFTEHTAALQEIERDLQGFRGLSSIDIAQILNLLVSRSELNDAQSITKKLYEYMPELEDLRLDDVSERRLEDILTRLQVEKAGQI</sequence>
<dbReference type="AlphaFoldDB" id="A0A4Z1SM32"/>
<keyword evidence="2" id="KW-1185">Reference proteome</keyword>
<comment type="caution">
    <text evidence="1">The sequence shown here is derived from an EMBL/GenBank/DDBJ whole genome shotgun (WGS) entry which is preliminary data.</text>
</comment>
<evidence type="ECO:0000313" key="1">
    <source>
        <dbReference type="EMBL" id="TNJ26732.1"/>
    </source>
</evidence>
<name>A0A4Z1SM32_GIAMU</name>
<dbReference type="VEuPathDB" id="GiardiaDB:GMRT_11723"/>
<proteinExistence type="predicted"/>
<accession>A0A4Z1SM32</accession>
<reference evidence="1 2" key="1">
    <citation type="submission" date="2019-05" db="EMBL/GenBank/DDBJ databases">
        <title>The compact genome of Giardia muris reveals important steps in the evolution of intestinal protozoan parasites.</title>
        <authorList>
            <person name="Xu F."/>
            <person name="Jimenez-Gonzalez A."/>
            <person name="Einarsson E."/>
            <person name="Astvaldsson A."/>
            <person name="Peirasmaki D."/>
            <person name="Eckmann L."/>
            <person name="Andersson J.O."/>
            <person name="Svard S.G."/>
            <person name="Jerlstrom-Hultqvist J."/>
        </authorList>
    </citation>
    <scope>NUCLEOTIDE SEQUENCE [LARGE SCALE GENOMIC DNA]</scope>
    <source>
        <strain evidence="1 2">Roberts-Thomson</strain>
    </source>
</reference>
<gene>
    <name evidence="1" type="ORF">GMRT_11723</name>
</gene>
<evidence type="ECO:0000313" key="2">
    <source>
        <dbReference type="Proteomes" id="UP000315496"/>
    </source>
</evidence>
<dbReference type="Proteomes" id="UP000315496">
    <property type="component" value="Chromosome 4"/>
</dbReference>
<protein>
    <submittedName>
        <fullName evidence="1">Uncharacterized protein</fullName>
    </submittedName>
</protein>